<proteinExistence type="predicted"/>
<dbReference type="InterPro" id="IPR054836">
    <property type="entry name" value="Tn5_transposase"/>
</dbReference>
<dbReference type="InterPro" id="IPR014737">
    <property type="entry name" value="Transposase_Tn5-like_C"/>
</dbReference>
<dbReference type="PANTHER" id="PTHR37319:SF1">
    <property type="entry name" value="TRANSPOSASE TN5 DIMERISATION DOMAIN-CONTAINING PROTEIN"/>
    <property type="match status" value="1"/>
</dbReference>
<evidence type="ECO:0000259" key="2">
    <source>
        <dbReference type="Pfam" id="PF01609"/>
    </source>
</evidence>
<dbReference type="EMBL" id="SJPI01000002">
    <property type="protein sequence ID" value="TWT51462.1"/>
    <property type="molecule type" value="Genomic_DNA"/>
</dbReference>
<accession>A0A5C5WNR7</accession>
<dbReference type="Proteomes" id="UP000316598">
    <property type="component" value="Unassembled WGS sequence"/>
</dbReference>
<dbReference type="Pfam" id="PF01609">
    <property type="entry name" value="DDE_Tnp_1"/>
    <property type="match status" value="1"/>
</dbReference>
<dbReference type="Gene3D" id="3.90.350.10">
    <property type="entry name" value="Transposase Inhibitor Protein From Tn5, Chain A, domain 1"/>
    <property type="match status" value="1"/>
</dbReference>
<dbReference type="SUPFAM" id="SSF53098">
    <property type="entry name" value="Ribonuclease H-like"/>
    <property type="match status" value="1"/>
</dbReference>
<dbReference type="AlphaFoldDB" id="A0A5C5WNR7"/>
<dbReference type="Pfam" id="PF14706">
    <property type="entry name" value="Tnp_DNA_bind"/>
    <property type="match status" value="1"/>
</dbReference>
<feature type="domain" description="Transposase IS4-like" evidence="2">
    <location>
        <begin position="188"/>
        <end position="375"/>
    </location>
</feature>
<gene>
    <name evidence="5" type="primary">tnpA_1</name>
    <name evidence="5" type="ORF">Pla22_42400</name>
</gene>
<dbReference type="PANTHER" id="PTHR37319">
    <property type="entry name" value="TRANSPOSASE"/>
    <property type="match status" value="1"/>
</dbReference>
<dbReference type="Pfam" id="PF02281">
    <property type="entry name" value="Dimer_Tnp_Tn5"/>
    <property type="match status" value="1"/>
</dbReference>
<evidence type="ECO:0000256" key="1">
    <source>
        <dbReference type="SAM" id="MobiDB-lite"/>
    </source>
</evidence>
<sequence>MASQWVMDEMETADLRDKRLERRLVELLDTLSQSSTASIPAACHDRAEMVAAYRFFDNDKVGFEEVLAPHIDATYARLRQQRVALLVQDTTELDLTRPSSEVEGAGPMAHGRRSGAFMHLLHAFTPDGTPLGSVAAEAWTREPKSGKPQAKRGSSEKRVQIQRRPFEEKETYRWLTTSQHCAEVKNECPKTQLVMLADRECDITEVLDYCRSQSDFDWVIRIDGSRVLNKEKFRDQTIAIREELAGRKALYQQTLDIRARTAWGSETIKHRPGKADRKSREVKVSIHSGQITLNDPRAGRYDGVTVNAVLVRETRPGKRDEPIECLLLTSLPIKTCQQAELVIAYYLMRWMIEIFFKVLKSGCKIESRRFEHIDRFLPSLALYMIIAWRSLYVCRVSRSHAQESCERVYSEAEWKSVWQVVRKSRPPRKPPTLMEMTKIVAELGGYINRKNTGPPGPQSMWIGLQAMHIMATCWLAFGPGANQRCV</sequence>
<comment type="caution">
    <text evidence="5">The sequence shown here is derived from an EMBL/GenBank/DDBJ whole genome shotgun (WGS) entry which is preliminary data.</text>
</comment>
<dbReference type="InterPro" id="IPR003201">
    <property type="entry name" value="Transposase_Tn5"/>
</dbReference>
<feature type="domain" description="Transposase Tn5-like N-terminal" evidence="4">
    <location>
        <begin position="3"/>
        <end position="61"/>
    </location>
</feature>
<dbReference type="InterPro" id="IPR047768">
    <property type="entry name" value="Tn5p-like"/>
</dbReference>
<feature type="region of interest" description="Disordered" evidence="1">
    <location>
        <begin position="140"/>
        <end position="162"/>
    </location>
</feature>
<evidence type="ECO:0000313" key="5">
    <source>
        <dbReference type="EMBL" id="TWT51462.1"/>
    </source>
</evidence>
<dbReference type="Gene3D" id="1.10.246.40">
    <property type="entry name" value="Tn5 transposase, domain 1"/>
    <property type="match status" value="1"/>
</dbReference>
<keyword evidence="6" id="KW-1185">Reference proteome</keyword>
<evidence type="ECO:0000313" key="6">
    <source>
        <dbReference type="Proteomes" id="UP000316598"/>
    </source>
</evidence>
<dbReference type="Gene3D" id="1.10.740.10">
    <property type="entry name" value="Transferase Inhibitor Protein From Tn5, Chain"/>
    <property type="match status" value="1"/>
</dbReference>
<dbReference type="GO" id="GO:0006313">
    <property type="term" value="P:DNA transposition"/>
    <property type="evidence" value="ECO:0007669"/>
    <property type="project" value="InterPro"/>
</dbReference>
<dbReference type="OrthoDB" id="282824at2"/>
<dbReference type="GO" id="GO:0003677">
    <property type="term" value="F:DNA binding"/>
    <property type="evidence" value="ECO:0007669"/>
    <property type="project" value="InterPro"/>
</dbReference>
<dbReference type="RefSeq" id="WP_146516501.1">
    <property type="nucleotide sequence ID" value="NZ_SJPI01000002.1"/>
</dbReference>
<name>A0A5C5WNR7_9BACT</name>
<dbReference type="NCBIfam" id="NF033590">
    <property type="entry name" value="transpos_IS4_3"/>
    <property type="match status" value="1"/>
</dbReference>
<evidence type="ECO:0000259" key="4">
    <source>
        <dbReference type="Pfam" id="PF14706"/>
    </source>
</evidence>
<organism evidence="5 6">
    <name type="scientific">Rubripirellula amarantea</name>
    <dbReference type="NCBI Taxonomy" id="2527999"/>
    <lineage>
        <taxon>Bacteria</taxon>
        <taxon>Pseudomonadati</taxon>
        <taxon>Planctomycetota</taxon>
        <taxon>Planctomycetia</taxon>
        <taxon>Pirellulales</taxon>
        <taxon>Pirellulaceae</taxon>
        <taxon>Rubripirellula</taxon>
    </lineage>
</organism>
<feature type="domain" description="Transposase Tn5 dimerisation" evidence="3">
    <location>
        <begin position="385"/>
        <end position="470"/>
    </location>
</feature>
<dbReference type="InterPro" id="IPR002559">
    <property type="entry name" value="Transposase_11"/>
</dbReference>
<dbReference type="InterPro" id="IPR012337">
    <property type="entry name" value="RNaseH-like_sf"/>
</dbReference>
<dbReference type="InterPro" id="IPR014735">
    <property type="entry name" value="Transposase_Tn5-like_N"/>
</dbReference>
<dbReference type="InterPro" id="IPR038215">
    <property type="entry name" value="TN5-like_N_sf"/>
</dbReference>
<dbReference type="EC" id="3.1.-.-" evidence="5"/>
<evidence type="ECO:0000259" key="3">
    <source>
        <dbReference type="Pfam" id="PF02281"/>
    </source>
</evidence>
<feature type="compositionally biased region" description="Basic and acidic residues" evidence="1">
    <location>
        <begin position="153"/>
        <end position="162"/>
    </location>
</feature>
<keyword evidence="5" id="KW-0378">Hydrolase</keyword>
<reference evidence="5 6" key="1">
    <citation type="submission" date="2019-02" db="EMBL/GenBank/DDBJ databases">
        <title>Deep-cultivation of Planctomycetes and their phenomic and genomic characterization uncovers novel biology.</title>
        <authorList>
            <person name="Wiegand S."/>
            <person name="Jogler M."/>
            <person name="Boedeker C."/>
            <person name="Pinto D."/>
            <person name="Vollmers J."/>
            <person name="Rivas-Marin E."/>
            <person name="Kohn T."/>
            <person name="Peeters S.H."/>
            <person name="Heuer A."/>
            <person name="Rast P."/>
            <person name="Oberbeckmann S."/>
            <person name="Bunk B."/>
            <person name="Jeske O."/>
            <person name="Meyerdierks A."/>
            <person name="Storesund J.E."/>
            <person name="Kallscheuer N."/>
            <person name="Luecker S."/>
            <person name="Lage O.M."/>
            <person name="Pohl T."/>
            <person name="Merkel B.J."/>
            <person name="Hornburger P."/>
            <person name="Mueller R.-W."/>
            <person name="Bruemmer F."/>
            <person name="Labrenz M."/>
            <person name="Spormann A.M."/>
            <person name="Op Den Camp H."/>
            <person name="Overmann J."/>
            <person name="Amann R."/>
            <person name="Jetten M.S.M."/>
            <person name="Mascher T."/>
            <person name="Medema M.H."/>
            <person name="Devos D.P."/>
            <person name="Kaster A.-K."/>
            <person name="Ovreas L."/>
            <person name="Rohde M."/>
            <person name="Galperin M.Y."/>
            <person name="Jogler C."/>
        </authorList>
    </citation>
    <scope>NUCLEOTIDE SEQUENCE [LARGE SCALE GENOMIC DNA]</scope>
    <source>
        <strain evidence="5 6">Pla22</strain>
    </source>
</reference>
<dbReference type="GO" id="GO:0016787">
    <property type="term" value="F:hydrolase activity"/>
    <property type="evidence" value="ECO:0007669"/>
    <property type="project" value="UniProtKB-KW"/>
</dbReference>
<dbReference type="GO" id="GO:0004803">
    <property type="term" value="F:transposase activity"/>
    <property type="evidence" value="ECO:0007669"/>
    <property type="project" value="InterPro"/>
</dbReference>
<protein>
    <submittedName>
        <fullName evidence="5">Transposase for transposon Tn5</fullName>
        <ecNumber evidence="5">3.1.-.-</ecNumber>
    </submittedName>
</protein>